<evidence type="ECO:0000313" key="2">
    <source>
        <dbReference type="EMBL" id="OMH98413.1"/>
    </source>
</evidence>
<dbReference type="EMBL" id="MTJL01000054">
    <property type="protein sequence ID" value="OMH98413.1"/>
    <property type="molecule type" value="Genomic_DNA"/>
</dbReference>
<accession>A0A1R1Q7M8</accession>
<evidence type="ECO:0008006" key="4">
    <source>
        <dbReference type="Google" id="ProtNLM"/>
    </source>
</evidence>
<name>A0A1R1RI82_9BACI</name>
<reference evidence="2 3" key="1">
    <citation type="submission" date="2017-01" db="EMBL/GenBank/DDBJ databases">
        <title>Bacillus phylogenomics.</title>
        <authorList>
            <person name="Dunlap C."/>
        </authorList>
    </citation>
    <scope>NUCLEOTIDE SEQUENCE [LARGE SCALE GENOMIC DNA]</scope>
    <source>
        <strain evidence="2 3">NRRL B-41282</strain>
    </source>
</reference>
<protein>
    <recommendedName>
        <fullName evidence="4">DUF4025 domain-containing protein</fullName>
    </recommendedName>
</protein>
<sequence length="28" mass="3107">MTESEGIAVAEEQASDTYMEGTIEDEDR</sequence>
<gene>
    <name evidence="2" type="ORF">BW143_21590</name>
</gene>
<keyword evidence="3" id="KW-1185">Reference proteome</keyword>
<dbReference type="InterPro" id="IPR025100">
    <property type="entry name" value="DUF4025"/>
</dbReference>
<organism evidence="2 3">
    <name type="scientific">Bacillus swezeyi</name>
    <dbReference type="NCBI Taxonomy" id="1925020"/>
    <lineage>
        <taxon>Bacteria</taxon>
        <taxon>Bacillati</taxon>
        <taxon>Bacillota</taxon>
        <taxon>Bacilli</taxon>
        <taxon>Bacillales</taxon>
        <taxon>Bacillaceae</taxon>
        <taxon>Bacillus</taxon>
    </lineage>
</organism>
<dbReference type="Proteomes" id="UP000187367">
    <property type="component" value="Unassembled WGS sequence"/>
</dbReference>
<evidence type="ECO:0000313" key="3">
    <source>
        <dbReference type="Proteomes" id="UP000187367"/>
    </source>
</evidence>
<dbReference type="AlphaFoldDB" id="A0A1R1RI82"/>
<evidence type="ECO:0000256" key="1">
    <source>
        <dbReference type="SAM" id="MobiDB-lite"/>
    </source>
</evidence>
<accession>A0A1R1RI82</accession>
<proteinExistence type="predicted"/>
<dbReference type="Pfam" id="PF13217">
    <property type="entry name" value="DUF4025"/>
    <property type="match status" value="1"/>
</dbReference>
<comment type="caution">
    <text evidence="2">The sequence shown here is derived from an EMBL/GenBank/DDBJ whole genome shotgun (WGS) entry which is preliminary data.</text>
</comment>
<feature type="region of interest" description="Disordered" evidence="1">
    <location>
        <begin position="1"/>
        <end position="28"/>
    </location>
</feature>